<protein>
    <submittedName>
        <fullName evidence="2">Uncharacterized protein</fullName>
    </submittedName>
</protein>
<evidence type="ECO:0000256" key="1">
    <source>
        <dbReference type="SAM" id="Phobius"/>
    </source>
</evidence>
<dbReference type="HOGENOM" id="CLU_012207_0_0_1"/>
<organism evidence="2 3">
    <name type="scientific">Phaeoacremonium minimum (strain UCR-PA7)</name>
    <name type="common">Esca disease fungus</name>
    <name type="synonym">Togninia minima</name>
    <dbReference type="NCBI Taxonomy" id="1286976"/>
    <lineage>
        <taxon>Eukaryota</taxon>
        <taxon>Fungi</taxon>
        <taxon>Dikarya</taxon>
        <taxon>Ascomycota</taxon>
        <taxon>Pezizomycotina</taxon>
        <taxon>Sordariomycetes</taxon>
        <taxon>Sordariomycetidae</taxon>
        <taxon>Togniniales</taxon>
        <taxon>Togniniaceae</taxon>
        <taxon>Phaeoacremonium</taxon>
    </lineage>
</organism>
<dbReference type="OrthoDB" id="3692311at2759"/>
<dbReference type="eggNOG" id="ENOG502RZ6R">
    <property type="taxonomic scope" value="Eukaryota"/>
</dbReference>
<keyword evidence="1" id="KW-0472">Membrane</keyword>
<keyword evidence="1" id="KW-0812">Transmembrane</keyword>
<dbReference type="AlphaFoldDB" id="R8BVW0"/>
<dbReference type="Proteomes" id="UP000014074">
    <property type="component" value="Unassembled WGS sequence"/>
</dbReference>
<sequence length="493" mass="53363">MDTGAMGNIFAETSNVETYDLGANASGLPTSMQATYDAALMQGVETKLSPRDAWGNPKIPRLELFDQSTADADGWVDVTDVKTVETYSSLMGMPIIGVPKNGTAEFSIESSYIALGLPAVQYSSRVGGTLGLTVTCPDCINWAHNYHPDNMTVMQARQLQLMGPPFPQPNATERENASYTKANYIRFDQEFGGDVGLALTDVTQKLVETTIFCDSGNCQATKMRVLTTDHRPENITAFDWWGTFALDMITAACTRESSQTASPTEFFLNASSQIPINRQVLYTGVAMAVNFSTINPNDLSNRATALLNTALQIFYSPFGFAGSLPTENMTIYGPAHIPSNGINETIKALGLDPDEIDYTSLIMTSQTNNAPFIGASTNAKVILYTEVYKPDYAWVVILALSSIVLSATGLLGIIMGLRTTAPDVFDPVMALTYDNPYLGMPMGGSTLSAADRARLMAFLKVRLGDIRGADDVGKIALARTADTHPLMRGRLYE</sequence>
<accession>R8BVW0</accession>
<dbReference type="KEGG" id="tmn:UCRPA7_951"/>
<evidence type="ECO:0000313" key="3">
    <source>
        <dbReference type="Proteomes" id="UP000014074"/>
    </source>
</evidence>
<keyword evidence="1" id="KW-1133">Transmembrane helix</keyword>
<gene>
    <name evidence="2" type="ORF">UCRPA7_951</name>
</gene>
<feature type="transmembrane region" description="Helical" evidence="1">
    <location>
        <begin position="392"/>
        <end position="417"/>
    </location>
</feature>
<dbReference type="RefSeq" id="XP_007911731.1">
    <property type="nucleotide sequence ID" value="XM_007913540.1"/>
</dbReference>
<dbReference type="EMBL" id="KB932820">
    <property type="protein sequence ID" value="EOO03487.1"/>
    <property type="molecule type" value="Genomic_DNA"/>
</dbReference>
<reference evidence="3" key="1">
    <citation type="journal article" date="2013" name="Genome Announc.">
        <title>Draft genome sequence of the ascomycete Phaeoacremonium aleophilum strain UCR-PA7, a causal agent of the esca disease complex in grapevines.</title>
        <authorList>
            <person name="Blanco-Ulate B."/>
            <person name="Rolshausen P."/>
            <person name="Cantu D."/>
        </authorList>
    </citation>
    <scope>NUCLEOTIDE SEQUENCE [LARGE SCALE GENOMIC DNA]</scope>
    <source>
        <strain evidence="3">UCR-PA7</strain>
    </source>
</reference>
<proteinExistence type="predicted"/>
<dbReference type="GeneID" id="19329887"/>
<evidence type="ECO:0000313" key="2">
    <source>
        <dbReference type="EMBL" id="EOO03487.1"/>
    </source>
</evidence>
<name>R8BVW0_PHAM7</name>
<keyword evidence="3" id="KW-1185">Reference proteome</keyword>